<name>A0ABY1SKJ3_9FLAO</name>
<keyword evidence="2" id="KW-1185">Reference proteome</keyword>
<accession>A0ABY1SKJ3</accession>
<protein>
    <submittedName>
        <fullName evidence="1">Uncharacterized protein</fullName>
    </submittedName>
</protein>
<sequence>MILLTILIPVLIVLAVFTINTRKQNKLQAIKVRVDKKKF</sequence>
<evidence type="ECO:0000313" key="1">
    <source>
        <dbReference type="EMBL" id="SNR70652.1"/>
    </source>
</evidence>
<proteinExistence type="predicted"/>
<reference evidence="1 2" key="1">
    <citation type="submission" date="2017-06" db="EMBL/GenBank/DDBJ databases">
        <authorList>
            <person name="Varghese N."/>
            <person name="Submissions S."/>
        </authorList>
    </citation>
    <scope>NUCLEOTIDE SEQUENCE [LARGE SCALE GENOMIC DNA]</scope>
    <source>
        <strain evidence="1 2">DSM 19840</strain>
    </source>
</reference>
<organism evidence="1 2">
    <name type="scientific">Maribacter sedimenticola</name>
    <dbReference type="NCBI Taxonomy" id="228956"/>
    <lineage>
        <taxon>Bacteria</taxon>
        <taxon>Pseudomonadati</taxon>
        <taxon>Bacteroidota</taxon>
        <taxon>Flavobacteriia</taxon>
        <taxon>Flavobacteriales</taxon>
        <taxon>Flavobacteriaceae</taxon>
        <taxon>Maribacter</taxon>
    </lineage>
</organism>
<comment type="caution">
    <text evidence="1">The sequence shown here is derived from an EMBL/GenBank/DDBJ whole genome shotgun (WGS) entry which is preliminary data.</text>
</comment>
<evidence type="ECO:0000313" key="2">
    <source>
        <dbReference type="Proteomes" id="UP000198337"/>
    </source>
</evidence>
<dbReference type="EMBL" id="FZNV01000006">
    <property type="protein sequence ID" value="SNR70652.1"/>
    <property type="molecule type" value="Genomic_DNA"/>
</dbReference>
<dbReference type="Proteomes" id="UP000198337">
    <property type="component" value="Unassembled WGS sequence"/>
</dbReference>
<gene>
    <name evidence="1" type="ORF">SAMN04488009_3307</name>
</gene>